<dbReference type="PANTHER" id="PTHR43214">
    <property type="entry name" value="TWO-COMPONENT RESPONSE REGULATOR"/>
    <property type="match status" value="1"/>
</dbReference>
<evidence type="ECO:0000259" key="5">
    <source>
        <dbReference type="PROSITE" id="PS50110"/>
    </source>
</evidence>
<sequence length="232" mass="25904">MQNDIDKDSSIRVMIVDDQKAARFGLSLLVKKAADMRVVASATNGQEAIEVLSRMRETNVLLPQVILMDIRMPFLNGIEATERITASFGKIKILIMTTYDQDDYALSALDAGASGYLLKDARSHDLQNAIRSVYGGDAVLTPRITATLLQERRPVKASTKRQRDAQNTLASLSPREEEVAELISQGLNNKEIAEKLVIQRDSVKKTVSRILSRLEMRDRVQIAILWNEAHAQ</sequence>
<dbReference type="Proteomes" id="UP001185706">
    <property type="component" value="Unassembled WGS sequence"/>
</dbReference>
<dbReference type="InterPro" id="IPR001789">
    <property type="entry name" value="Sig_transdc_resp-reg_receiver"/>
</dbReference>
<keyword evidence="1 3" id="KW-0597">Phosphoprotein</keyword>
<dbReference type="Pfam" id="PF00072">
    <property type="entry name" value="Response_reg"/>
    <property type="match status" value="1"/>
</dbReference>
<protein>
    <submittedName>
        <fullName evidence="6">Response regulator transcription factor</fullName>
    </submittedName>
</protein>
<dbReference type="EMBL" id="JAVBIB010000027">
    <property type="protein sequence ID" value="MDV2420420.1"/>
    <property type="molecule type" value="Genomic_DNA"/>
</dbReference>
<accession>A0AAE4NP52</accession>
<comment type="caution">
    <text evidence="6">The sequence shown here is derived from an EMBL/GenBank/DDBJ whole genome shotgun (WGS) entry which is preliminary data.</text>
</comment>
<feature type="modified residue" description="4-aspartylphosphate" evidence="3">
    <location>
        <position position="69"/>
    </location>
</feature>
<feature type="domain" description="Response regulatory" evidence="5">
    <location>
        <begin position="12"/>
        <end position="134"/>
    </location>
</feature>
<evidence type="ECO:0000313" key="7">
    <source>
        <dbReference type="Proteomes" id="UP001185706"/>
    </source>
</evidence>
<feature type="domain" description="HTH luxR-type" evidence="4">
    <location>
        <begin position="165"/>
        <end position="230"/>
    </location>
</feature>
<dbReference type="CDD" id="cd17535">
    <property type="entry name" value="REC_NarL-like"/>
    <property type="match status" value="1"/>
</dbReference>
<dbReference type="SMART" id="SM00448">
    <property type="entry name" value="REC"/>
    <property type="match status" value="1"/>
</dbReference>
<dbReference type="InterPro" id="IPR011006">
    <property type="entry name" value="CheY-like_superfamily"/>
</dbReference>
<dbReference type="PROSITE" id="PS50043">
    <property type="entry name" value="HTH_LUXR_2"/>
    <property type="match status" value="1"/>
</dbReference>
<evidence type="ECO:0000259" key="4">
    <source>
        <dbReference type="PROSITE" id="PS50043"/>
    </source>
</evidence>
<dbReference type="PROSITE" id="PS50110">
    <property type="entry name" value="RESPONSE_REGULATORY"/>
    <property type="match status" value="1"/>
</dbReference>
<organism evidence="6 7">
    <name type="scientific">Corynebacterium tuberculostearicum</name>
    <dbReference type="NCBI Taxonomy" id="38304"/>
    <lineage>
        <taxon>Bacteria</taxon>
        <taxon>Bacillati</taxon>
        <taxon>Actinomycetota</taxon>
        <taxon>Actinomycetes</taxon>
        <taxon>Mycobacteriales</taxon>
        <taxon>Corynebacteriaceae</taxon>
        <taxon>Corynebacterium</taxon>
    </lineage>
</organism>
<dbReference type="GO" id="GO:0006355">
    <property type="term" value="P:regulation of DNA-templated transcription"/>
    <property type="evidence" value="ECO:0007669"/>
    <property type="project" value="InterPro"/>
</dbReference>
<dbReference type="CDD" id="cd06170">
    <property type="entry name" value="LuxR_C_like"/>
    <property type="match status" value="1"/>
</dbReference>
<evidence type="ECO:0000256" key="2">
    <source>
        <dbReference type="ARBA" id="ARBA00023125"/>
    </source>
</evidence>
<dbReference type="InterPro" id="IPR000792">
    <property type="entry name" value="Tscrpt_reg_LuxR_C"/>
</dbReference>
<evidence type="ECO:0000256" key="1">
    <source>
        <dbReference type="ARBA" id="ARBA00022553"/>
    </source>
</evidence>
<proteinExistence type="predicted"/>
<dbReference type="RefSeq" id="WP_259887920.1">
    <property type="nucleotide sequence ID" value="NZ_CP073090.1"/>
</dbReference>
<evidence type="ECO:0000313" key="6">
    <source>
        <dbReference type="EMBL" id="MDV2420420.1"/>
    </source>
</evidence>
<gene>
    <name evidence="6" type="ORF">RAE03_11705</name>
</gene>
<dbReference type="InterPro" id="IPR039420">
    <property type="entry name" value="WalR-like"/>
</dbReference>
<dbReference type="GO" id="GO:0003677">
    <property type="term" value="F:DNA binding"/>
    <property type="evidence" value="ECO:0007669"/>
    <property type="project" value="UniProtKB-KW"/>
</dbReference>
<dbReference type="SMART" id="SM00421">
    <property type="entry name" value="HTH_LUXR"/>
    <property type="match status" value="1"/>
</dbReference>
<dbReference type="InterPro" id="IPR058245">
    <property type="entry name" value="NreC/VraR/RcsB-like_REC"/>
</dbReference>
<name>A0AAE4NP52_9CORY</name>
<keyword evidence="2" id="KW-0238">DNA-binding</keyword>
<dbReference type="AlphaFoldDB" id="A0AAE4NP52"/>
<dbReference type="Pfam" id="PF00196">
    <property type="entry name" value="GerE"/>
    <property type="match status" value="1"/>
</dbReference>
<dbReference type="Gene3D" id="3.40.50.2300">
    <property type="match status" value="1"/>
</dbReference>
<dbReference type="SUPFAM" id="SSF52172">
    <property type="entry name" value="CheY-like"/>
    <property type="match status" value="1"/>
</dbReference>
<evidence type="ECO:0000256" key="3">
    <source>
        <dbReference type="PROSITE-ProRule" id="PRU00169"/>
    </source>
</evidence>
<dbReference type="PANTHER" id="PTHR43214:SF43">
    <property type="entry name" value="TWO-COMPONENT RESPONSE REGULATOR"/>
    <property type="match status" value="1"/>
</dbReference>
<dbReference type="GO" id="GO:0000160">
    <property type="term" value="P:phosphorelay signal transduction system"/>
    <property type="evidence" value="ECO:0007669"/>
    <property type="project" value="InterPro"/>
</dbReference>
<dbReference type="PRINTS" id="PR00038">
    <property type="entry name" value="HTHLUXR"/>
</dbReference>
<reference evidence="6" key="1">
    <citation type="submission" date="2023-08" db="EMBL/GenBank/DDBJ databases">
        <title>Genomic characterization of the C. tuberculostearicum species complex, a ubiquitous member of the human skin microbiome.</title>
        <authorList>
            <person name="Ahmed N."/>
            <person name="Deming C."/>
            <person name="Conlan S."/>
            <person name="Segre J."/>
        </authorList>
    </citation>
    <scope>NUCLEOTIDE SEQUENCE</scope>
    <source>
        <strain evidence="6">CTNIH22</strain>
    </source>
</reference>